<name>W6MPL1_9ASCO</name>
<dbReference type="STRING" id="1382522.W6MPL1"/>
<reference evidence="5" key="1">
    <citation type="submission" date="2013-12" db="EMBL/GenBank/DDBJ databases">
        <authorList>
            <person name="Genoscope - CEA"/>
        </authorList>
    </citation>
    <scope>NUCLEOTIDE SEQUENCE</scope>
    <source>
        <strain evidence="5">CBS 1993</strain>
    </source>
</reference>
<dbReference type="Proteomes" id="UP000019384">
    <property type="component" value="Unassembled WGS sequence"/>
</dbReference>
<dbReference type="RefSeq" id="XP_022459063.1">
    <property type="nucleotide sequence ID" value="XM_022603348.1"/>
</dbReference>
<sequence length="200" mass="23235">MDNKPPFTYPALYDFPPFFTKQPNSQTWQSQLSNWVKLLLAYCKHNRIWILSPDGTPLTATSNDDDSDNEEFVPSTESIFNNEKIQRSIKPDMSLEILNTMVSQGKAKWKDPKNHKMGIYIYWYSLEAWADMIYDWIENTGQQNSVLTIYEIRKGELGHNQEFHNMDMDMFISVLELMVKKGQAQLIRDEDGSIAGIKVV</sequence>
<keyword evidence="3" id="KW-0653">Protein transport</keyword>
<comment type="similarity">
    <text evidence="1">Belongs to the VPS25 family.</text>
</comment>
<evidence type="ECO:0000256" key="4">
    <source>
        <dbReference type="ARBA" id="ARBA00030094"/>
    </source>
</evidence>
<reference evidence="5" key="2">
    <citation type="submission" date="2014-02" db="EMBL/GenBank/DDBJ databases">
        <title>Complete DNA sequence of /Kuraishia capsulata/ illustrates novel genomic features among budding yeasts (/Saccharomycotina/).</title>
        <authorList>
            <person name="Morales L."/>
            <person name="Noel B."/>
            <person name="Porcel B."/>
            <person name="Marcet-Houben M."/>
            <person name="Hullo M-F."/>
            <person name="Sacerdot C."/>
            <person name="Tekaia F."/>
            <person name="Leh-Louis V."/>
            <person name="Despons L."/>
            <person name="Khanna V."/>
            <person name="Aury J-M."/>
            <person name="Barbe V."/>
            <person name="Couloux A."/>
            <person name="Labadie K."/>
            <person name="Pelletier E."/>
            <person name="Souciet J-L."/>
            <person name="Boekhout T."/>
            <person name="Gabaldon T."/>
            <person name="Wincker P."/>
            <person name="Dujon B."/>
        </authorList>
    </citation>
    <scope>NUCLEOTIDE SEQUENCE</scope>
    <source>
        <strain evidence="5">CBS 1993</strain>
    </source>
</reference>
<dbReference type="GO" id="GO:0005198">
    <property type="term" value="F:structural molecule activity"/>
    <property type="evidence" value="ECO:0007669"/>
    <property type="project" value="EnsemblFungi"/>
</dbReference>
<organism evidence="5 6">
    <name type="scientific">Kuraishia capsulata CBS 1993</name>
    <dbReference type="NCBI Taxonomy" id="1382522"/>
    <lineage>
        <taxon>Eukaryota</taxon>
        <taxon>Fungi</taxon>
        <taxon>Dikarya</taxon>
        <taxon>Ascomycota</taxon>
        <taxon>Saccharomycotina</taxon>
        <taxon>Pichiomycetes</taxon>
        <taxon>Pichiales</taxon>
        <taxon>Pichiaceae</taxon>
        <taxon>Kuraishia</taxon>
    </lineage>
</organism>
<dbReference type="HOGENOM" id="CLU_087657_0_1_1"/>
<keyword evidence="2" id="KW-0813">Transport</keyword>
<dbReference type="PANTHER" id="PTHR13149">
    <property type="entry name" value="VACUOLAR PROTEIN SORTING-ASSOCIATED PROTEIN VPS25"/>
    <property type="match status" value="1"/>
</dbReference>
<dbReference type="EMBL" id="HG793127">
    <property type="protein sequence ID" value="CDK27067.1"/>
    <property type="molecule type" value="Genomic_DNA"/>
</dbReference>
<gene>
    <name evidence="5" type="ORF">KUCA_T00003044001</name>
</gene>
<dbReference type="GO" id="GO:0006623">
    <property type="term" value="P:protein targeting to vacuole"/>
    <property type="evidence" value="ECO:0007669"/>
    <property type="project" value="EnsemblFungi"/>
</dbReference>
<accession>W6MPL1</accession>
<evidence type="ECO:0000313" key="5">
    <source>
        <dbReference type="EMBL" id="CDK27067.1"/>
    </source>
</evidence>
<dbReference type="InterPro" id="IPR036388">
    <property type="entry name" value="WH-like_DNA-bd_sf"/>
</dbReference>
<dbReference type="AlphaFoldDB" id="W6MPL1"/>
<dbReference type="GO" id="GO:0000814">
    <property type="term" value="C:ESCRT II complex"/>
    <property type="evidence" value="ECO:0007669"/>
    <property type="project" value="EnsemblFungi"/>
</dbReference>
<dbReference type="GO" id="GO:0043328">
    <property type="term" value="P:protein transport to vacuole involved in ubiquitin-dependent protein catabolic process via the multivesicular body sorting pathway"/>
    <property type="evidence" value="ECO:0007669"/>
    <property type="project" value="TreeGrafter"/>
</dbReference>
<evidence type="ECO:0000256" key="2">
    <source>
        <dbReference type="ARBA" id="ARBA00022448"/>
    </source>
</evidence>
<dbReference type="Pfam" id="PF05871">
    <property type="entry name" value="ESCRT-II"/>
    <property type="match status" value="1"/>
</dbReference>
<evidence type="ECO:0000313" key="6">
    <source>
        <dbReference type="Proteomes" id="UP000019384"/>
    </source>
</evidence>
<keyword evidence="6" id="KW-1185">Reference proteome</keyword>
<dbReference type="GeneID" id="34520451"/>
<proteinExistence type="inferred from homology"/>
<dbReference type="GO" id="GO:0000122">
    <property type="term" value="P:negative regulation of transcription by RNA polymerase II"/>
    <property type="evidence" value="ECO:0007669"/>
    <property type="project" value="EnsemblFungi"/>
</dbReference>
<dbReference type="PANTHER" id="PTHR13149:SF0">
    <property type="entry name" value="VACUOLAR PROTEIN-SORTING-ASSOCIATED PROTEIN 25"/>
    <property type="match status" value="1"/>
</dbReference>
<dbReference type="InterPro" id="IPR008570">
    <property type="entry name" value="ESCRT-II_cplx_Vps25-sub"/>
</dbReference>
<dbReference type="FunFam" id="1.10.10.10:FF:000141">
    <property type="entry name" value="vacuolar protein-sorting-associated protein 25"/>
    <property type="match status" value="1"/>
</dbReference>
<dbReference type="InterPro" id="IPR014041">
    <property type="entry name" value="ESCRT-II_cplx_Vps25-sub_N"/>
</dbReference>
<evidence type="ECO:0000256" key="3">
    <source>
        <dbReference type="ARBA" id="ARBA00022927"/>
    </source>
</evidence>
<dbReference type="InterPro" id="IPR036390">
    <property type="entry name" value="WH_DNA-bd_sf"/>
</dbReference>
<dbReference type="Gene3D" id="1.10.10.570">
    <property type="entry name" value="Winged helix' DNA-binding domain. Chain C. Domain 1"/>
    <property type="match status" value="1"/>
</dbReference>
<dbReference type="SUPFAM" id="SSF46785">
    <property type="entry name" value="Winged helix' DNA-binding domain"/>
    <property type="match status" value="2"/>
</dbReference>
<evidence type="ECO:0000256" key="1">
    <source>
        <dbReference type="ARBA" id="ARBA00009674"/>
    </source>
</evidence>
<dbReference type="GO" id="GO:0042803">
    <property type="term" value="F:protein homodimerization activity"/>
    <property type="evidence" value="ECO:0007669"/>
    <property type="project" value="TreeGrafter"/>
</dbReference>
<dbReference type="OrthoDB" id="245150at2759"/>
<dbReference type="GO" id="GO:0016236">
    <property type="term" value="P:macroautophagy"/>
    <property type="evidence" value="ECO:0007669"/>
    <property type="project" value="UniProtKB-ARBA"/>
</dbReference>
<dbReference type="Gene3D" id="1.10.10.10">
    <property type="entry name" value="Winged helix-like DNA-binding domain superfamily/Winged helix DNA-binding domain"/>
    <property type="match status" value="1"/>
</dbReference>
<dbReference type="GO" id="GO:1904669">
    <property type="term" value="P:ATP export"/>
    <property type="evidence" value="ECO:0007669"/>
    <property type="project" value="EnsemblFungi"/>
</dbReference>
<protein>
    <recommendedName>
        <fullName evidence="4">ESCRT-II complex subunit VPS25</fullName>
    </recommendedName>
</protein>